<evidence type="ECO:0000313" key="1">
    <source>
        <dbReference type="EMBL" id="ORC18621.1"/>
    </source>
</evidence>
<proteinExistence type="predicted"/>
<reference evidence="1 2" key="1">
    <citation type="submission" date="2016-05" db="EMBL/GenBank/DDBJ databases">
        <title>Draft genome sequence of a porcine commensal Rothia nasimurium.</title>
        <authorList>
            <person name="Gaiser R.A."/>
            <person name="Van Baarlen P."/>
            <person name="Wells J.M."/>
        </authorList>
    </citation>
    <scope>NUCLEOTIDE SEQUENCE [LARGE SCALE GENOMIC DNA]</scope>
    <source>
        <strain evidence="1 2">PT-32</strain>
    </source>
</reference>
<dbReference type="NCBIfam" id="TIGR01643">
    <property type="entry name" value="YD_repeat_2x"/>
    <property type="match status" value="2"/>
</dbReference>
<dbReference type="Proteomes" id="UP000192359">
    <property type="component" value="Unassembled WGS sequence"/>
</dbReference>
<dbReference type="PANTHER" id="PTHR32305">
    <property type="match status" value="1"/>
</dbReference>
<dbReference type="Gene3D" id="2.180.10.10">
    <property type="entry name" value="RHS repeat-associated core"/>
    <property type="match status" value="2"/>
</dbReference>
<dbReference type="AlphaFoldDB" id="A0A1Y1RQL5"/>
<dbReference type="InterPro" id="IPR031325">
    <property type="entry name" value="RHS_repeat"/>
</dbReference>
<name>A0A1Y1RQL5_9MICC</name>
<dbReference type="InterPro" id="IPR006530">
    <property type="entry name" value="YD"/>
</dbReference>
<organism evidence="1 2">
    <name type="scientific">Rothia nasimurium</name>
    <dbReference type="NCBI Taxonomy" id="85336"/>
    <lineage>
        <taxon>Bacteria</taxon>
        <taxon>Bacillati</taxon>
        <taxon>Actinomycetota</taxon>
        <taxon>Actinomycetes</taxon>
        <taxon>Micrococcales</taxon>
        <taxon>Micrococcaceae</taxon>
        <taxon>Rothia</taxon>
    </lineage>
</organism>
<dbReference type="InterPro" id="IPR050708">
    <property type="entry name" value="T6SS_VgrG/RHS"/>
</dbReference>
<comment type="caution">
    <text evidence="1">The sequence shown here is derived from an EMBL/GenBank/DDBJ whole genome shotgun (WGS) entry which is preliminary data.</text>
</comment>
<sequence length="596" mass="61009">MAYGYDEASQLVSVTGGHRQVAARYEYDVCGRLTRSVGADGVERVFAYDEASQLVSVTASSGEVTIFLYDGLGRRVRQEDADGAVREFAYGPTGYLSTVELGDGTEGEHTVHRIEVDALGEIVAVDGVALGWDVTAAVPVLVSVGEVSVGVGPVMSWRVARSMGEGDPYGVPGSGGVAGADVSGVGSGGVLAGFALSADGIPVVAGIELMGARGYDPVTASFLSVDPLVPVVGAAWGSNPYSFAGNNPVMMSDPWGLRPATDADLAAYREANQGALADAGDWVADNWEYVAAGAMVVAGVALMFTGVGGPAGLAILAASSGLISAGASTAIQKYQNGSVNWAEVAKEGAIGFATGFVGGGTGALITRQFAGKTVAARATTGFTNRWHRAVAGAASGGGEGAVSGAVEYSLSDGPHTMEGYAQSMGVNTLAGMTPGGIMGYQPRWLTGLSGNHAKNFTQVGVPGTGLQAPLYRPSYARGGDSAVYRAGDINGYRTGSYWTAQPEFSVSAAKRDLALPDRWVNPKTGGPGDLSIQNSVFSTHLPEGVPMYRGVAGPQHGFTVDGQPMYVPGGGEQIYVEAPHDLDPALEADYVGPMHD</sequence>
<evidence type="ECO:0008006" key="3">
    <source>
        <dbReference type="Google" id="ProtNLM"/>
    </source>
</evidence>
<evidence type="ECO:0000313" key="2">
    <source>
        <dbReference type="Proteomes" id="UP000192359"/>
    </source>
</evidence>
<accession>A0A1Y1RQL5</accession>
<dbReference type="InterPro" id="IPR022385">
    <property type="entry name" value="Rhs_assc_core"/>
</dbReference>
<dbReference type="Pfam" id="PF05593">
    <property type="entry name" value="RHS_repeat"/>
    <property type="match status" value="2"/>
</dbReference>
<gene>
    <name evidence="1" type="ORF">A7979_11555</name>
</gene>
<dbReference type="EMBL" id="LXWF01000025">
    <property type="protein sequence ID" value="ORC18621.1"/>
    <property type="molecule type" value="Genomic_DNA"/>
</dbReference>
<protein>
    <recommendedName>
        <fullName evidence="3">RHS repeat-associated core domain-containing protein</fullName>
    </recommendedName>
</protein>
<dbReference type="NCBIfam" id="TIGR03696">
    <property type="entry name" value="Rhs_assc_core"/>
    <property type="match status" value="1"/>
</dbReference>
<dbReference type="PANTHER" id="PTHR32305:SF15">
    <property type="entry name" value="PROTEIN RHSA-RELATED"/>
    <property type="match status" value="1"/>
</dbReference>
<keyword evidence="2" id="KW-1185">Reference proteome</keyword>